<dbReference type="RefSeq" id="WP_207334932.1">
    <property type="nucleotide sequence ID" value="NZ_JAFMYU010000005.1"/>
</dbReference>
<comment type="caution">
    <text evidence="1">The sequence shown here is derived from an EMBL/GenBank/DDBJ whole genome shotgun (WGS) entry which is preliminary data.</text>
</comment>
<organism evidence="1 2">
    <name type="scientific">Fibrella aquatilis</name>
    <dbReference type="NCBI Taxonomy" id="2817059"/>
    <lineage>
        <taxon>Bacteria</taxon>
        <taxon>Pseudomonadati</taxon>
        <taxon>Bacteroidota</taxon>
        <taxon>Cytophagia</taxon>
        <taxon>Cytophagales</taxon>
        <taxon>Spirosomataceae</taxon>
        <taxon>Fibrella</taxon>
    </lineage>
</organism>
<dbReference type="Proteomes" id="UP000664795">
    <property type="component" value="Unassembled WGS sequence"/>
</dbReference>
<protein>
    <submittedName>
        <fullName evidence="1">Uncharacterized protein</fullName>
    </submittedName>
</protein>
<dbReference type="EMBL" id="JAFMYU010000005">
    <property type="protein sequence ID" value="MBO0930967.1"/>
    <property type="molecule type" value="Genomic_DNA"/>
</dbReference>
<name>A0A939JVK9_9BACT</name>
<evidence type="ECO:0000313" key="1">
    <source>
        <dbReference type="EMBL" id="MBO0930967.1"/>
    </source>
</evidence>
<evidence type="ECO:0000313" key="2">
    <source>
        <dbReference type="Proteomes" id="UP000664795"/>
    </source>
</evidence>
<reference evidence="1 2" key="1">
    <citation type="submission" date="2021-03" db="EMBL/GenBank/DDBJ databases">
        <title>Fibrella sp. HMF5036 genome sequencing and assembly.</title>
        <authorList>
            <person name="Kang H."/>
            <person name="Kim H."/>
            <person name="Bae S."/>
            <person name="Joh K."/>
        </authorList>
    </citation>
    <scope>NUCLEOTIDE SEQUENCE [LARGE SCALE GENOMIC DNA]</scope>
    <source>
        <strain evidence="1 2">HMF5036</strain>
    </source>
</reference>
<keyword evidence="2" id="KW-1185">Reference proteome</keyword>
<accession>A0A939JVK9</accession>
<dbReference type="AlphaFoldDB" id="A0A939JVK9"/>
<proteinExistence type="predicted"/>
<dbReference type="Pfam" id="PF11536">
    <property type="entry name" value="DUF3226"/>
    <property type="match status" value="1"/>
</dbReference>
<sequence length="203" mass="23553">MVRLFVEGVTDVKFLEDYIYYKFNRRIIQENDIIKTGGYGSLYSESSINQLRYTQNQGGINLVIFDADLDFVNRKNELTKKSIDYQIDLELFLYPNNQESGDRESLLQSIANPEKYGSFATCFDPYATCIEAYKAEYDLLNAPKLTPFQQNSRKTAIHNYLIMHGQEAREKSRNYADTAYWNLDSDALNPLYSFLAPHFSKPI</sequence>
<dbReference type="InterPro" id="IPR024508">
    <property type="entry name" value="DUF3226"/>
</dbReference>
<gene>
    <name evidence="1" type="ORF">J2I48_08190</name>
</gene>